<dbReference type="PANTHER" id="PTHR30036">
    <property type="entry name" value="D-XYLOSE-BINDING PERIPLASMIC PROTEIN"/>
    <property type="match status" value="1"/>
</dbReference>
<organism evidence="11 12">
    <name type="scientific">Clostridium chromiireducens</name>
    <dbReference type="NCBI Taxonomy" id="225345"/>
    <lineage>
        <taxon>Bacteria</taxon>
        <taxon>Bacillati</taxon>
        <taxon>Bacillota</taxon>
        <taxon>Clostridia</taxon>
        <taxon>Eubacteriales</taxon>
        <taxon>Clostridiaceae</taxon>
        <taxon>Clostridium</taxon>
    </lineage>
</organism>
<comment type="caution">
    <text evidence="11">The sequence shown here is derived from an EMBL/GenBank/DDBJ whole genome shotgun (WGS) entry which is preliminary data.</text>
</comment>
<evidence type="ECO:0000256" key="3">
    <source>
        <dbReference type="ARBA" id="ARBA00022597"/>
    </source>
</evidence>
<dbReference type="CDD" id="cd01539">
    <property type="entry name" value="PBP1_GGBP"/>
    <property type="match status" value="1"/>
</dbReference>
<dbReference type="GO" id="GO:0030246">
    <property type="term" value="F:carbohydrate binding"/>
    <property type="evidence" value="ECO:0007669"/>
    <property type="project" value="InterPro"/>
</dbReference>
<accession>A0A1V4IRX8</accession>
<keyword evidence="12" id="KW-1185">Reference proteome</keyword>
<proteinExistence type="predicted"/>
<evidence type="ECO:0000259" key="10">
    <source>
        <dbReference type="Pfam" id="PF13407"/>
    </source>
</evidence>
<dbReference type="InterPro" id="IPR025997">
    <property type="entry name" value="SBP_2_dom"/>
</dbReference>
<dbReference type="PANTHER" id="PTHR30036:SF2">
    <property type="entry name" value="D-GALACTOSE_METHYL-GALACTOSIDE BINDING PERIPLASMIC PROTEIN MGLB"/>
    <property type="match status" value="1"/>
</dbReference>
<dbReference type="EMBL" id="MZGT01000021">
    <property type="protein sequence ID" value="OPJ62791.1"/>
    <property type="molecule type" value="Genomic_DNA"/>
</dbReference>
<protein>
    <recommendedName>
        <fullName evidence="9">D-galactose/methyl-galactoside binding periplasmic protein MglB</fullName>
    </recommendedName>
</protein>
<sequence length="355" mass="39292">MKISIKITTLILAMVAIFMLTNIIQVTTLASSSLNFNNARAANVAVIFFKMDDPYTMSVVESLKNLENDKQNNVKLTFFDPQNNIAIQNAMLDSALQSDYDLFILYLPDKKESTVEDVINRVKTKGTPLILMNIPSEVVSKVSKLYNKVAFVTPDSKMAGINQGKIIVDLWNSNKSAIDKNGDNVLQYVLLKGPLNDPQVNDRTQYAISTINEAGIKTEELAMVSANWLKDLAKTSIDSLFLKLYGRIEAIISNNDAMAIGAIESLQNYGYNKGDESKNIAVVGVDGLQEAKDLIDKGYMTGTVIQDPDVQAKLLYTIGMNLINNLNPTENTNYKIVDGYVIIPFPYDTYTGKAK</sequence>
<dbReference type="Gene3D" id="3.40.50.2300">
    <property type="match status" value="2"/>
</dbReference>
<evidence type="ECO:0000256" key="8">
    <source>
        <dbReference type="ARBA" id="ARBA00034323"/>
    </source>
</evidence>
<dbReference type="InterPro" id="IPR028082">
    <property type="entry name" value="Peripla_BP_I"/>
</dbReference>
<keyword evidence="3" id="KW-0762">Sugar transport</keyword>
<keyword evidence="7" id="KW-0106">Calcium</keyword>
<evidence type="ECO:0000256" key="2">
    <source>
        <dbReference type="ARBA" id="ARBA00022448"/>
    </source>
</evidence>
<evidence type="ECO:0000256" key="9">
    <source>
        <dbReference type="ARBA" id="ARBA00034344"/>
    </source>
</evidence>
<dbReference type="InterPro" id="IPR050555">
    <property type="entry name" value="Bact_Solute-Bind_Prot2"/>
</dbReference>
<evidence type="ECO:0000256" key="7">
    <source>
        <dbReference type="ARBA" id="ARBA00022837"/>
    </source>
</evidence>
<reference evidence="11 12" key="1">
    <citation type="submission" date="2017-03" db="EMBL/GenBank/DDBJ databases">
        <title>Genome sequence of Clostridium chromiireducens DSM 23318.</title>
        <authorList>
            <person name="Poehlein A."/>
            <person name="Daniel R."/>
        </authorList>
    </citation>
    <scope>NUCLEOTIDE SEQUENCE [LARGE SCALE GENOMIC DNA]</scope>
    <source>
        <strain evidence="11 12">DSM 23318</strain>
    </source>
</reference>
<dbReference type="STRING" id="225345.CLCHR_18510"/>
<evidence type="ECO:0000256" key="4">
    <source>
        <dbReference type="ARBA" id="ARBA00022723"/>
    </source>
</evidence>
<keyword evidence="5" id="KW-0732">Signal</keyword>
<gene>
    <name evidence="11" type="primary">mglB_8</name>
    <name evidence="11" type="ORF">CLCHR_18510</name>
</gene>
<dbReference type="Proteomes" id="UP000191056">
    <property type="component" value="Unassembled WGS sequence"/>
</dbReference>
<dbReference type="OrthoDB" id="1924898at2"/>
<evidence type="ECO:0000313" key="11">
    <source>
        <dbReference type="EMBL" id="OPJ62791.1"/>
    </source>
</evidence>
<evidence type="ECO:0000256" key="5">
    <source>
        <dbReference type="ARBA" id="ARBA00022729"/>
    </source>
</evidence>
<comment type="subunit">
    <text evidence="8">The ABC transporter complex is composed of one ATP-binding protein (MglA), two transmembrane proteins (MglC) and a solute-binding protein (MglB).</text>
</comment>
<dbReference type="RefSeq" id="WP_079439413.1">
    <property type="nucleotide sequence ID" value="NZ_MZGT01000021.1"/>
</dbReference>
<comment type="subcellular location">
    <subcellularLocation>
        <location evidence="1">Cell envelope</location>
    </subcellularLocation>
</comment>
<dbReference type="GO" id="GO:0046872">
    <property type="term" value="F:metal ion binding"/>
    <property type="evidence" value="ECO:0007669"/>
    <property type="project" value="UniProtKB-KW"/>
</dbReference>
<dbReference type="AlphaFoldDB" id="A0A1V4IRX8"/>
<evidence type="ECO:0000313" key="12">
    <source>
        <dbReference type="Proteomes" id="UP000191056"/>
    </source>
</evidence>
<keyword evidence="2" id="KW-0813">Transport</keyword>
<keyword evidence="6" id="KW-0574">Periplasm</keyword>
<feature type="domain" description="Periplasmic binding protein" evidence="10">
    <location>
        <begin position="44"/>
        <end position="324"/>
    </location>
</feature>
<dbReference type="Pfam" id="PF13407">
    <property type="entry name" value="Peripla_BP_4"/>
    <property type="match status" value="1"/>
</dbReference>
<dbReference type="SUPFAM" id="SSF53822">
    <property type="entry name" value="Periplasmic binding protein-like I"/>
    <property type="match status" value="1"/>
</dbReference>
<dbReference type="InterPro" id="IPR044085">
    <property type="entry name" value="MglB-like_PBP1"/>
</dbReference>
<keyword evidence="4" id="KW-0479">Metal-binding</keyword>
<dbReference type="GO" id="GO:0030288">
    <property type="term" value="C:outer membrane-bounded periplasmic space"/>
    <property type="evidence" value="ECO:0007669"/>
    <property type="project" value="TreeGrafter"/>
</dbReference>
<evidence type="ECO:0000256" key="6">
    <source>
        <dbReference type="ARBA" id="ARBA00022764"/>
    </source>
</evidence>
<name>A0A1V4IRX8_9CLOT</name>
<evidence type="ECO:0000256" key="1">
    <source>
        <dbReference type="ARBA" id="ARBA00004196"/>
    </source>
</evidence>